<gene>
    <name evidence="14" type="ORF">C7T94_02275</name>
</gene>
<evidence type="ECO:0000313" key="14">
    <source>
        <dbReference type="EMBL" id="PST84967.1"/>
    </source>
</evidence>
<dbReference type="EC" id="2.7.7.80" evidence="8"/>
<organism evidence="14 15">
    <name type="scientific">Pedobacter yulinensis</name>
    <dbReference type="NCBI Taxonomy" id="2126353"/>
    <lineage>
        <taxon>Bacteria</taxon>
        <taxon>Pseudomonadati</taxon>
        <taxon>Bacteroidota</taxon>
        <taxon>Sphingobacteriia</taxon>
        <taxon>Sphingobacteriales</taxon>
        <taxon>Sphingobacteriaceae</taxon>
        <taxon>Pedobacter</taxon>
    </lineage>
</organism>
<evidence type="ECO:0000313" key="15">
    <source>
        <dbReference type="Proteomes" id="UP000240912"/>
    </source>
</evidence>
<feature type="domain" description="Rhodanese" evidence="13">
    <location>
        <begin position="267"/>
        <end position="348"/>
    </location>
</feature>
<dbReference type="GO" id="GO:0061605">
    <property type="term" value="F:molybdopterin-synthase adenylyltransferase activity"/>
    <property type="evidence" value="ECO:0007669"/>
    <property type="project" value="UniProtKB-EC"/>
</dbReference>
<dbReference type="Proteomes" id="UP000240912">
    <property type="component" value="Unassembled WGS sequence"/>
</dbReference>
<evidence type="ECO:0000259" key="13">
    <source>
        <dbReference type="PROSITE" id="PS50206"/>
    </source>
</evidence>
<dbReference type="Gene3D" id="3.40.250.10">
    <property type="entry name" value="Rhodanese-like domain"/>
    <property type="match status" value="1"/>
</dbReference>
<comment type="similarity">
    <text evidence="1">Belongs to the HesA/MoeB/ThiF family.</text>
</comment>
<dbReference type="GO" id="GO:0008146">
    <property type="term" value="F:sulfotransferase activity"/>
    <property type="evidence" value="ECO:0007669"/>
    <property type="project" value="TreeGrafter"/>
</dbReference>
<dbReference type="InterPro" id="IPR045886">
    <property type="entry name" value="ThiF/MoeB/HesA"/>
</dbReference>
<dbReference type="GO" id="GO:0005829">
    <property type="term" value="C:cytosol"/>
    <property type="evidence" value="ECO:0007669"/>
    <property type="project" value="TreeGrafter"/>
</dbReference>
<dbReference type="InterPro" id="IPR001763">
    <property type="entry name" value="Rhodanese-like_dom"/>
</dbReference>
<dbReference type="InterPro" id="IPR035985">
    <property type="entry name" value="Ubiquitin-activating_enz"/>
</dbReference>
<evidence type="ECO:0000256" key="2">
    <source>
        <dbReference type="ARBA" id="ARBA00022679"/>
    </source>
</evidence>
<evidence type="ECO:0000256" key="10">
    <source>
        <dbReference type="ARBA" id="ARBA00075110"/>
    </source>
</evidence>
<keyword evidence="2" id="KW-0808">Transferase</keyword>
<dbReference type="CDD" id="cd00158">
    <property type="entry name" value="RHOD"/>
    <property type="match status" value="1"/>
</dbReference>
<evidence type="ECO:0000256" key="8">
    <source>
        <dbReference type="ARBA" id="ARBA00066884"/>
    </source>
</evidence>
<evidence type="ECO:0000256" key="3">
    <source>
        <dbReference type="ARBA" id="ARBA00022741"/>
    </source>
</evidence>
<dbReference type="RefSeq" id="WP_107213239.1">
    <property type="nucleotide sequence ID" value="NZ_KZ686268.1"/>
</dbReference>
<dbReference type="PROSITE" id="PS50206">
    <property type="entry name" value="RHODANESE_3"/>
    <property type="match status" value="1"/>
</dbReference>
<dbReference type="GO" id="GO:0008641">
    <property type="term" value="F:ubiquitin-like modifier activating enzyme activity"/>
    <property type="evidence" value="ECO:0007669"/>
    <property type="project" value="InterPro"/>
</dbReference>
<name>A0A2T3HRF2_9SPHI</name>
<dbReference type="InterPro" id="IPR036873">
    <property type="entry name" value="Rhodanese-like_dom_sf"/>
</dbReference>
<evidence type="ECO:0000256" key="9">
    <source>
        <dbReference type="ARBA" id="ARBA00073635"/>
    </source>
</evidence>
<dbReference type="GO" id="GO:0005524">
    <property type="term" value="F:ATP binding"/>
    <property type="evidence" value="ECO:0007669"/>
    <property type="project" value="UniProtKB-KW"/>
</dbReference>
<dbReference type="PANTHER" id="PTHR10953">
    <property type="entry name" value="UBIQUITIN-ACTIVATING ENZYME E1"/>
    <property type="match status" value="1"/>
</dbReference>
<comment type="caution">
    <text evidence="14">The sequence shown here is derived from an EMBL/GenBank/DDBJ whole genome shotgun (WGS) entry which is preliminary data.</text>
</comment>
<dbReference type="AlphaFoldDB" id="A0A2T3HRF2"/>
<evidence type="ECO:0000256" key="7">
    <source>
        <dbReference type="ARBA" id="ARBA00063809"/>
    </source>
</evidence>
<sequence>MELSAEELQRYNRQIRMDGFGTAAQLKLKQGSVLVVGAGGLGCPALLYLAASGVGRLGIADNDRVSLSNLQRQVLFDTADIGHAKAEVAAGKLRKKNPGINIETIDARITADNVLHFVQQYDVIIDGTDNFESGYLLNDACIISGRPLIYGSLHQYEGQLSTFNHQGGPTLRCLFPEPPDDAANCSITGVLSVLPGLIGTWQAAEAIKVLTGIGKPLSGELLVFNGLDNRINRLRFAADPANKKITGLRPAQSGLNVDVARLPEQIAAGAVQVIDVREPWEFEEFNIGGINIPLSMLNMQPEGIDPVRDTVVVCQSGLRSARAVLMLQEYFPQMHVSSLQGGLQVYQER</sequence>
<dbReference type="InterPro" id="IPR000594">
    <property type="entry name" value="ThiF_NAD_FAD-bd"/>
</dbReference>
<accession>A0A2T3HRF2</accession>
<proteinExistence type="inferred from homology"/>
<dbReference type="Pfam" id="PF00581">
    <property type="entry name" value="Rhodanese"/>
    <property type="match status" value="1"/>
</dbReference>
<dbReference type="EMBL" id="PYLS01000001">
    <property type="protein sequence ID" value="PST84967.1"/>
    <property type="molecule type" value="Genomic_DNA"/>
</dbReference>
<dbReference type="CDD" id="cd00757">
    <property type="entry name" value="ThiF_MoeB_HesA_family"/>
    <property type="match status" value="1"/>
</dbReference>
<dbReference type="FunFam" id="3.40.50.720:FF:000033">
    <property type="entry name" value="Adenylyltransferase and sulfurtransferase MOCS3"/>
    <property type="match status" value="1"/>
</dbReference>
<comment type="function">
    <text evidence="6">Catalyzes the adenylation by ATP of the carboxyl group of the C-terminal glycine of sulfur carrier protein MoaD.</text>
</comment>
<evidence type="ECO:0000256" key="11">
    <source>
        <dbReference type="ARBA" id="ARBA00075328"/>
    </source>
</evidence>
<comment type="catalytic activity">
    <reaction evidence="5">
        <text>[molybdopterin-synthase sulfur-carrier protein]-C-terminal Gly-Gly + ATP + H(+) = [molybdopterin-synthase sulfur-carrier protein]-C-terminal Gly-Gly-AMP + diphosphate</text>
        <dbReference type="Rhea" id="RHEA:43616"/>
        <dbReference type="Rhea" id="RHEA-COMP:12159"/>
        <dbReference type="Rhea" id="RHEA-COMP:12202"/>
        <dbReference type="ChEBI" id="CHEBI:15378"/>
        <dbReference type="ChEBI" id="CHEBI:30616"/>
        <dbReference type="ChEBI" id="CHEBI:33019"/>
        <dbReference type="ChEBI" id="CHEBI:90618"/>
        <dbReference type="ChEBI" id="CHEBI:90778"/>
        <dbReference type="EC" id="2.7.7.80"/>
    </reaction>
</comment>
<evidence type="ECO:0000256" key="6">
    <source>
        <dbReference type="ARBA" id="ARBA00055169"/>
    </source>
</evidence>
<evidence type="ECO:0000256" key="12">
    <source>
        <dbReference type="ARBA" id="ARBA00078531"/>
    </source>
</evidence>
<dbReference type="Gene3D" id="3.40.50.720">
    <property type="entry name" value="NAD(P)-binding Rossmann-like Domain"/>
    <property type="match status" value="1"/>
</dbReference>
<keyword evidence="4" id="KW-0067">ATP-binding</keyword>
<dbReference type="PANTHER" id="PTHR10953:SF102">
    <property type="entry name" value="ADENYLYLTRANSFERASE AND SULFURTRANSFERASE MOCS3"/>
    <property type="match status" value="1"/>
</dbReference>
<dbReference type="OrthoDB" id="9804286at2"/>
<evidence type="ECO:0000256" key="4">
    <source>
        <dbReference type="ARBA" id="ARBA00022840"/>
    </source>
</evidence>
<protein>
    <recommendedName>
        <fullName evidence="9">Molybdopterin-synthase adenylyltransferase</fullName>
        <ecNumber evidence="8">2.7.7.80</ecNumber>
    </recommendedName>
    <alternativeName>
        <fullName evidence="12">MoaD protein adenylase</fullName>
    </alternativeName>
    <alternativeName>
        <fullName evidence="10">Molybdopterin-converting factor subunit 1 adenylase</fullName>
    </alternativeName>
    <alternativeName>
        <fullName evidence="11">Sulfur carrier protein MoaD adenylyltransferase</fullName>
    </alternativeName>
</protein>
<reference evidence="14 15" key="1">
    <citation type="submission" date="2018-03" db="EMBL/GenBank/DDBJ databases">
        <authorList>
            <person name="Keele B.F."/>
        </authorList>
    </citation>
    <scope>NUCLEOTIDE SEQUENCE [LARGE SCALE GENOMIC DNA]</scope>
    <source>
        <strain evidence="14 15">YL28-9</strain>
    </source>
</reference>
<keyword evidence="15" id="KW-1185">Reference proteome</keyword>
<dbReference type="Pfam" id="PF00899">
    <property type="entry name" value="ThiF"/>
    <property type="match status" value="1"/>
</dbReference>
<evidence type="ECO:0000256" key="1">
    <source>
        <dbReference type="ARBA" id="ARBA00009919"/>
    </source>
</evidence>
<dbReference type="GO" id="GO:0004792">
    <property type="term" value="F:thiosulfate-cyanide sulfurtransferase activity"/>
    <property type="evidence" value="ECO:0007669"/>
    <property type="project" value="TreeGrafter"/>
</dbReference>
<keyword evidence="3" id="KW-0547">Nucleotide-binding</keyword>
<dbReference type="SMART" id="SM00450">
    <property type="entry name" value="RHOD"/>
    <property type="match status" value="1"/>
</dbReference>
<dbReference type="SUPFAM" id="SSF69572">
    <property type="entry name" value="Activating enzymes of the ubiquitin-like proteins"/>
    <property type="match status" value="1"/>
</dbReference>
<evidence type="ECO:0000256" key="5">
    <source>
        <dbReference type="ARBA" id="ARBA00052218"/>
    </source>
</evidence>
<comment type="subunit">
    <text evidence="7">Homodimer. Forms a stable heterotetrameric complex of 2 MoeB and 2 MoaD during adenylation of MoaD.</text>
</comment>
<dbReference type="NCBIfam" id="NF004281">
    <property type="entry name" value="PRK05690.1"/>
    <property type="match status" value="1"/>
</dbReference>